<evidence type="ECO:0000313" key="2">
    <source>
        <dbReference type="WBParaSite" id="Hba_17445"/>
    </source>
</evidence>
<keyword evidence="1" id="KW-1185">Reference proteome</keyword>
<accession>A0A1I7XIU5</accession>
<protein>
    <submittedName>
        <fullName evidence="2">Transposase</fullName>
    </submittedName>
</protein>
<reference evidence="2" key="1">
    <citation type="submission" date="2016-11" db="UniProtKB">
        <authorList>
            <consortium name="WormBaseParasite"/>
        </authorList>
    </citation>
    <scope>IDENTIFICATION</scope>
</reference>
<organism evidence="1 2">
    <name type="scientific">Heterorhabditis bacteriophora</name>
    <name type="common">Entomopathogenic nematode worm</name>
    <dbReference type="NCBI Taxonomy" id="37862"/>
    <lineage>
        <taxon>Eukaryota</taxon>
        <taxon>Metazoa</taxon>
        <taxon>Ecdysozoa</taxon>
        <taxon>Nematoda</taxon>
        <taxon>Chromadorea</taxon>
        <taxon>Rhabditida</taxon>
        <taxon>Rhabditina</taxon>
        <taxon>Rhabditomorpha</taxon>
        <taxon>Strongyloidea</taxon>
        <taxon>Heterorhabditidae</taxon>
        <taxon>Heterorhabditis</taxon>
    </lineage>
</organism>
<dbReference type="AlphaFoldDB" id="A0A1I7XIU5"/>
<dbReference type="Proteomes" id="UP000095283">
    <property type="component" value="Unplaced"/>
</dbReference>
<dbReference type="WBParaSite" id="Hba_17445">
    <property type="protein sequence ID" value="Hba_17445"/>
    <property type="gene ID" value="Hba_17445"/>
</dbReference>
<sequence length="72" mass="8414">MSNSINEIRRTCAIDASESTVWIMLNKCPNIVRSRMKKCPQLTPGHNGERLCWTKTFMRCDWGKVLVFKIRL</sequence>
<proteinExistence type="predicted"/>
<name>A0A1I7XIU5_HETBA</name>
<evidence type="ECO:0000313" key="1">
    <source>
        <dbReference type="Proteomes" id="UP000095283"/>
    </source>
</evidence>